<dbReference type="AlphaFoldDB" id="A0A0E9QJY0"/>
<protein>
    <submittedName>
        <fullName evidence="1">Uncharacterized protein</fullName>
    </submittedName>
</protein>
<dbReference type="EMBL" id="GBXM01091493">
    <property type="protein sequence ID" value="JAH17084.1"/>
    <property type="molecule type" value="Transcribed_RNA"/>
</dbReference>
<reference evidence="1" key="2">
    <citation type="journal article" date="2015" name="Fish Shellfish Immunol.">
        <title>Early steps in the European eel (Anguilla anguilla)-Vibrio vulnificus interaction in the gills: Role of the RtxA13 toxin.</title>
        <authorList>
            <person name="Callol A."/>
            <person name="Pajuelo D."/>
            <person name="Ebbesson L."/>
            <person name="Teles M."/>
            <person name="MacKenzie S."/>
            <person name="Amaro C."/>
        </authorList>
    </citation>
    <scope>NUCLEOTIDE SEQUENCE</scope>
</reference>
<name>A0A0E9QJY0_ANGAN</name>
<sequence>MLINVQCSCAWLMKLGSSCQTCHSRLNMNQDSAITFLFLTSDVFRNMF</sequence>
<reference evidence="1" key="1">
    <citation type="submission" date="2014-11" db="EMBL/GenBank/DDBJ databases">
        <authorList>
            <person name="Amaro Gonzalez C."/>
        </authorList>
    </citation>
    <scope>NUCLEOTIDE SEQUENCE</scope>
</reference>
<organism evidence="1">
    <name type="scientific">Anguilla anguilla</name>
    <name type="common">European freshwater eel</name>
    <name type="synonym">Muraena anguilla</name>
    <dbReference type="NCBI Taxonomy" id="7936"/>
    <lineage>
        <taxon>Eukaryota</taxon>
        <taxon>Metazoa</taxon>
        <taxon>Chordata</taxon>
        <taxon>Craniata</taxon>
        <taxon>Vertebrata</taxon>
        <taxon>Euteleostomi</taxon>
        <taxon>Actinopterygii</taxon>
        <taxon>Neopterygii</taxon>
        <taxon>Teleostei</taxon>
        <taxon>Anguilliformes</taxon>
        <taxon>Anguillidae</taxon>
        <taxon>Anguilla</taxon>
    </lineage>
</organism>
<accession>A0A0E9QJY0</accession>
<evidence type="ECO:0000313" key="1">
    <source>
        <dbReference type="EMBL" id="JAH17084.1"/>
    </source>
</evidence>
<proteinExistence type="predicted"/>